<dbReference type="GO" id="GO:0046677">
    <property type="term" value="P:response to antibiotic"/>
    <property type="evidence" value="ECO:0007669"/>
    <property type="project" value="UniProtKB-KW"/>
</dbReference>
<dbReference type="InterPro" id="IPR003439">
    <property type="entry name" value="ABC_transporter-like_ATP-bd"/>
</dbReference>
<feature type="domain" description="ABC transporter" evidence="7">
    <location>
        <begin position="2"/>
        <end position="227"/>
    </location>
</feature>
<dbReference type="STRING" id="408015.SXIM_47780"/>
<dbReference type="Pfam" id="PF00005">
    <property type="entry name" value="ABC_tran"/>
    <property type="match status" value="1"/>
</dbReference>
<dbReference type="PANTHER" id="PTHR42711">
    <property type="entry name" value="ABC TRANSPORTER ATP-BINDING PROTEIN"/>
    <property type="match status" value="1"/>
</dbReference>
<dbReference type="InterPro" id="IPR003593">
    <property type="entry name" value="AAA+_ATPase"/>
</dbReference>
<dbReference type="InterPro" id="IPR017871">
    <property type="entry name" value="ABC_transporter-like_CS"/>
</dbReference>
<evidence type="ECO:0000256" key="3">
    <source>
        <dbReference type="ARBA" id="ARBA00022448"/>
    </source>
</evidence>
<dbReference type="RefSeq" id="WP_046725076.1">
    <property type="nucleotide sequence ID" value="NZ_CP009922.3"/>
</dbReference>
<dbReference type="PANTHER" id="PTHR42711:SF5">
    <property type="entry name" value="ABC TRANSPORTER ATP-BINDING PROTEIN NATA"/>
    <property type="match status" value="1"/>
</dbReference>
<dbReference type="GO" id="GO:0016887">
    <property type="term" value="F:ATP hydrolysis activity"/>
    <property type="evidence" value="ECO:0007669"/>
    <property type="project" value="InterPro"/>
</dbReference>
<comment type="similarity">
    <text evidence="2">Belongs to the ABC transporter superfamily.</text>
</comment>
<dbReference type="PROSITE" id="PS50893">
    <property type="entry name" value="ABC_TRANSPORTER_2"/>
    <property type="match status" value="1"/>
</dbReference>
<dbReference type="SMART" id="SM00382">
    <property type="entry name" value="AAA"/>
    <property type="match status" value="1"/>
</dbReference>
<keyword evidence="4" id="KW-0547">Nucleotide-binding</keyword>
<reference evidence="8" key="1">
    <citation type="submission" date="2019-08" db="EMBL/GenBank/DDBJ databases">
        <title>Complete genome sequence of a mangrove-derived Streptomyces xiamenensis.</title>
        <authorList>
            <person name="Xu J."/>
        </authorList>
    </citation>
    <scope>NUCLEOTIDE SEQUENCE</scope>
    <source>
        <strain evidence="8">318</strain>
    </source>
</reference>
<keyword evidence="5 8" id="KW-0067">ATP-binding</keyword>
<keyword evidence="3" id="KW-0813">Transport</keyword>
<dbReference type="Proteomes" id="UP000034034">
    <property type="component" value="Chromosome"/>
</dbReference>
<dbReference type="PROSITE" id="PS00211">
    <property type="entry name" value="ABC_TRANSPORTER_1"/>
    <property type="match status" value="1"/>
</dbReference>
<protein>
    <submittedName>
        <fullName evidence="8">ABC transporter, ATP-binding protein</fullName>
    </submittedName>
</protein>
<dbReference type="PATRIC" id="fig|408015.6.peg.4837"/>
<dbReference type="InterPro" id="IPR050763">
    <property type="entry name" value="ABC_transporter_ATP-binding"/>
</dbReference>
<proteinExistence type="inferred from homology"/>
<dbReference type="HOGENOM" id="CLU_000604_1_2_11"/>
<evidence type="ECO:0000259" key="7">
    <source>
        <dbReference type="PROSITE" id="PS50893"/>
    </source>
</evidence>
<keyword evidence="6" id="KW-0046">Antibiotic resistance</keyword>
<evidence type="ECO:0000256" key="2">
    <source>
        <dbReference type="ARBA" id="ARBA00005417"/>
    </source>
</evidence>
<organism evidence="8 9">
    <name type="scientific">Streptomyces xiamenensis</name>
    <dbReference type="NCBI Taxonomy" id="408015"/>
    <lineage>
        <taxon>Bacteria</taxon>
        <taxon>Bacillati</taxon>
        <taxon>Actinomycetota</taxon>
        <taxon>Actinomycetes</taxon>
        <taxon>Kitasatosporales</taxon>
        <taxon>Streptomycetaceae</taxon>
        <taxon>Streptomyces</taxon>
    </lineage>
</organism>
<evidence type="ECO:0000256" key="1">
    <source>
        <dbReference type="ARBA" id="ARBA00004202"/>
    </source>
</evidence>
<dbReference type="KEGG" id="sxi:SXIM_47780"/>
<dbReference type="AlphaFoldDB" id="A0A0F7FZ97"/>
<evidence type="ECO:0000313" key="9">
    <source>
        <dbReference type="Proteomes" id="UP000034034"/>
    </source>
</evidence>
<evidence type="ECO:0000256" key="5">
    <source>
        <dbReference type="ARBA" id="ARBA00022840"/>
    </source>
</evidence>
<dbReference type="InterPro" id="IPR027417">
    <property type="entry name" value="P-loop_NTPase"/>
</dbReference>
<dbReference type="CDD" id="cd03230">
    <property type="entry name" value="ABC_DR_subfamily_A"/>
    <property type="match status" value="1"/>
</dbReference>
<evidence type="ECO:0000256" key="6">
    <source>
        <dbReference type="ARBA" id="ARBA00023251"/>
    </source>
</evidence>
<evidence type="ECO:0000313" key="8">
    <source>
        <dbReference type="EMBL" id="AKG46162.1"/>
    </source>
</evidence>
<gene>
    <name evidence="8" type="ORF">SXIM_47780</name>
</gene>
<dbReference type="GO" id="GO:0005886">
    <property type="term" value="C:plasma membrane"/>
    <property type="evidence" value="ECO:0007669"/>
    <property type="project" value="UniProtKB-SubCell"/>
</dbReference>
<dbReference type="Gene3D" id="3.40.50.300">
    <property type="entry name" value="P-loop containing nucleotide triphosphate hydrolases"/>
    <property type="match status" value="1"/>
</dbReference>
<evidence type="ECO:0000256" key="4">
    <source>
        <dbReference type="ARBA" id="ARBA00022741"/>
    </source>
</evidence>
<dbReference type="GO" id="GO:0005524">
    <property type="term" value="F:ATP binding"/>
    <property type="evidence" value="ECO:0007669"/>
    <property type="project" value="UniProtKB-KW"/>
</dbReference>
<dbReference type="SUPFAM" id="SSF52540">
    <property type="entry name" value="P-loop containing nucleoside triphosphate hydrolases"/>
    <property type="match status" value="1"/>
</dbReference>
<comment type="subcellular location">
    <subcellularLocation>
        <location evidence="1">Cell membrane</location>
        <topology evidence="1">Peripheral membrane protein</topology>
    </subcellularLocation>
</comment>
<accession>A0A0F7FZ97</accession>
<name>A0A0F7FZ97_9ACTN</name>
<sequence length="291" mass="32115">MIKVEGLTKRFTPFQGVFEVNLEVGRGEVLGFIGPNGAGKSTTIRHLMGYLQQDAGHAEIDGHDCWHEPVAAKARLGYLPGEIGFPQGVSARTFLRMQGELRGHTDTRRRDELVDRLRLRLDTPIGKMSKGMKQKLAIIATFMTDPEVVILDEPASGLDPLMQDELIALLVEAKRAGTTILLSSHIFEEVEAVADRISIIRDGRIVSTQTMESVRTALRTALKVTFTEKVSAASFAGFAVEQAGPRTLVFQPRGDTGEIVRALAPHPVADVETERQSFRDYFREAYRGEVA</sequence>
<keyword evidence="9" id="KW-1185">Reference proteome</keyword>
<dbReference type="EMBL" id="CP009922">
    <property type="protein sequence ID" value="AKG46162.1"/>
    <property type="molecule type" value="Genomic_DNA"/>
</dbReference>